<gene>
    <name evidence="2" type="ORF">DCS_04053</name>
</gene>
<feature type="region of interest" description="Disordered" evidence="1">
    <location>
        <begin position="27"/>
        <end position="66"/>
    </location>
</feature>
<keyword evidence="3" id="KW-1185">Reference proteome</keyword>
<sequence>MAYIGPGYSSAVQSCSMNLDSHGRTFERGRSRFGYNGHDVPRPNVDRRDSPQSRHQPLPWSTPSRRYVSLPSGLTLQKGALESIMNRGESETVVNRPDAHRDGRVKLKTDNKQSGVNDSAKPSPVPKASWSTSAACGVITEDRKGENCRDRDSARVAKFQTAKQSPVPSLPPKKGTGQSRRKALKDRFSWRIFGR</sequence>
<dbReference type="AlphaFoldDB" id="A0A151GIX9"/>
<evidence type="ECO:0000313" key="2">
    <source>
        <dbReference type="EMBL" id="KYK57046.1"/>
    </source>
</evidence>
<dbReference type="Proteomes" id="UP000076580">
    <property type="component" value="Chromosome 02"/>
</dbReference>
<accession>A0A151GIX9</accession>
<dbReference type="RefSeq" id="XP_040656398.1">
    <property type="nucleotide sequence ID" value="XM_040801365.1"/>
</dbReference>
<feature type="compositionally biased region" description="Basic and acidic residues" evidence="1">
    <location>
        <begin position="97"/>
        <end position="111"/>
    </location>
</feature>
<feature type="region of interest" description="Disordered" evidence="1">
    <location>
        <begin position="88"/>
        <end position="187"/>
    </location>
</feature>
<evidence type="ECO:0000313" key="3">
    <source>
        <dbReference type="Proteomes" id="UP000076580"/>
    </source>
</evidence>
<feature type="compositionally biased region" description="Polar residues" evidence="1">
    <location>
        <begin position="53"/>
        <end position="64"/>
    </location>
</feature>
<evidence type="ECO:0000256" key="1">
    <source>
        <dbReference type="SAM" id="MobiDB-lite"/>
    </source>
</evidence>
<dbReference type="InParanoid" id="A0A151GIX9"/>
<name>A0A151GIX9_DRECN</name>
<protein>
    <submittedName>
        <fullName evidence="2">Uncharacterized protein</fullName>
    </submittedName>
</protein>
<dbReference type="GeneID" id="63716696"/>
<reference evidence="2 3" key="1">
    <citation type="journal article" date="2016" name="Sci. Rep.">
        <title>Insights into Adaptations to a Near-Obligate Nematode Endoparasitic Lifestyle from the Finished Genome of Drechmeria coniospora.</title>
        <authorList>
            <person name="Zhang L."/>
            <person name="Zhou Z."/>
            <person name="Guo Q."/>
            <person name="Fokkens L."/>
            <person name="Miskei M."/>
            <person name="Pocsi I."/>
            <person name="Zhang W."/>
            <person name="Chen M."/>
            <person name="Wang L."/>
            <person name="Sun Y."/>
            <person name="Donzelli B.G."/>
            <person name="Gibson D.M."/>
            <person name="Nelson D.R."/>
            <person name="Luo J.G."/>
            <person name="Rep M."/>
            <person name="Liu H."/>
            <person name="Yang S."/>
            <person name="Wang J."/>
            <person name="Krasnoff S.B."/>
            <person name="Xu Y."/>
            <person name="Molnar I."/>
            <person name="Lin M."/>
        </authorList>
    </citation>
    <scope>NUCLEOTIDE SEQUENCE [LARGE SCALE GENOMIC DNA]</scope>
    <source>
        <strain evidence="2 3">ARSEF 6962</strain>
    </source>
</reference>
<comment type="caution">
    <text evidence="2">The sequence shown here is derived from an EMBL/GenBank/DDBJ whole genome shotgun (WGS) entry which is preliminary data.</text>
</comment>
<feature type="compositionally biased region" description="Basic and acidic residues" evidence="1">
    <location>
        <begin position="140"/>
        <end position="155"/>
    </location>
</feature>
<dbReference type="EMBL" id="LAYC01000002">
    <property type="protein sequence ID" value="KYK57046.1"/>
    <property type="molecule type" value="Genomic_DNA"/>
</dbReference>
<feature type="compositionally biased region" description="Basic and acidic residues" evidence="1">
    <location>
        <begin position="39"/>
        <end position="52"/>
    </location>
</feature>
<organism evidence="2 3">
    <name type="scientific">Drechmeria coniospora</name>
    <name type="common">Nematophagous fungus</name>
    <name type="synonym">Meria coniospora</name>
    <dbReference type="NCBI Taxonomy" id="98403"/>
    <lineage>
        <taxon>Eukaryota</taxon>
        <taxon>Fungi</taxon>
        <taxon>Dikarya</taxon>
        <taxon>Ascomycota</taxon>
        <taxon>Pezizomycotina</taxon>
        <taxon>Sordariomycetes</taxon>
        <taxon>Hypocreomycetidae</taxon>
        <taxon>Hypocreales</taxon>
        <taxon>Ophiocordycipitaceae</taxon>
        <taxon>Drechmeria</taxon>
    </lineage>
</organism>
<proteinExistence type="predicted"/>